<organism evidence="1">
    <name type="scientific">viral metagenome</name>
    <dbReference type="NCBI Taxonomy" id="1070528"/>
    <lineage>
        <taxon>unclassified sequences</taxon>
        <taxon>metagenomes</taxon>
        <taxon>organismal metagenomes</taxon>
    </lineage>
</organism>
<sequence length="43" mass="5087">MITIFINNDVLKKLLSGLMTNSNIKKIEIEQHKQMFFVYENSI</sequence>
<evidence type="ECO:0000313" key="1">
    <source>
        <dbReference type="EMBL" id="QHU04222.1"/>
    </source>
</evidence>
<dbReference type="AlphaFoldDB" id="A0A6C0JF29"/>
<reference evidence="1" key="1">
    <citation type="journal article" date="2020" name="Nature">
        <title>Giant virus diversity and host interactions through global metagenomics.</title>
        <authorList>
            <person name="Schulz F."/>
            <person name="Roux S."/>
            <person name="Paez-Espino D."/>
            <person name="Jungbluth S."/>
            <person name="Walsh D.A."/>
            <person name="Denef V.J."/>
            <person name="McMahon K.D."/>
            <person name="Konstantinidis K.T."/>
            <person name="Eloe-Fadrosh E.A."/>
            <person name="Kyrpides N.C."/>
            <person name="Woyke T."/>
        </authorList>
    </citation>
    <scope>NUCLEOTIDE SEQUENCE</scope>
    <source>
        <strain evidence="1">GVMAG-M-3300027708-39</strain>
    </source>
</reference>
<proteinExistence type="predicted"/>
<dbReference type="EMBL" id="MN740394">
    <property type="protein sequence ID" value="QHU04222.1"/>
    <property type="molecule type" value="Genomic_DNA"/>
</dbReference>
<name>A0A6C0JF29_9ZZZZ</name>
<protein>
    <submittedName>
        <fullName evidence="1">Uncharacterized protein</fullName>
    </submittedName>
</protein>
<accession>A0A6C0JF29</accession>